<reference evidence="1 2" key="1">
    <citation type="journal article" date="2021" name="Front. Genet.">
        <title>Chromosome-Level Genome Assembly Reveals Significant Gene Expansion in the Toll and IMD Signaling Pathways of Dendrolimus kikuchii.</title>
        <authorList>
            <person name="Zhou J."/>
            <person name="Wu P."/>
            <person name="Xiong Z."/>
            <person name="Liu N."/>
            <person name="Zhao N."/>
            <person name="Ji M."/>
            <person name="Qiu Y."/>
            <person name="Yang B."/>
        </authorList>
    </citation>
    <scope>NUCLEOTIDE SEQUENCE [LARGE SCALE GENOMIC DNA]</scope>
    <source>
        <strain evidence="1">Ann1</strain>
    </source>
</reference>
<accession>A0ACC1CG76</accession>
<dbReference type="EMBL" id="CM034413">
    <property type="protein sequence ID" value="KAJ0170576.1"/>
    <property type="molecule type" value="Genomic_DNA"/>
</dbReference>
<dbReference type="Proteomes" id="UP000824533">
    <property type="component" value="Linkage Group LG27"/>
</dbReference>
<evidence type="ECO:0000313" key="2">
    <source>
        <dbReference type="Proteomes" id="UP000824533"/>
    </source>
</evidence>
<gene>
    <name evidence="1" type="ORF">K1T71_013947</name>
</gene>
<evidence type="ECO:0000313" key="1">
    <source>
        <dbReference type="EMBL" id="KAJ0170576.1"/>
    </source>
</evidence>
<organism evidence="1 2">
    <name type="scientific">Dendrolimus kikuchii</name>
    <dbReference type="NCBI Taxonomy" id="765133"/>
    <lineage>
        <taxon>Eukaryota</taxon>
        <taxon>Metazoa</taxon>
        <taxon>Ecdysozoa</taxon>
        <taxon>Arthropoda</taxon>
        <taxon>Hexapoda</taxon>
        <taxon>Insecta</taxon>
        <taxon>Pterygota</taxon>
        <taxon>Neoptera</taxon>
        <taxon>Endopterygota</taxon>
        <taxon>Lepidoptera</taxon>
        <taxon>Glossata</taxon>
        <taxon>Ditrysia</taxon>
        <taxon>Bombycoidea</taxon>
        <taxon>Lasiocampidae</taxon>
        <taxon>Dendrolimus</taxon>
    </lineage>
</organism>
<comment type="caution">
    <text evidence="1">The sequence shown here is derived from an EMBL/GenBank/DDBJ whole genome shotgun (WGS) entry which is preliminary data.</text>
</comment>
<sequence>MKMFIPMFCLVTYVLAEPPVGDSYSSVRNPGHDHHDHGVDIQRSLPDQYGPPSFGARNLQTQHGSPRSRSNPSQTYGTPSQSYGVPAVRTPGQQYGVPSARLSQSYGVPRSQAQEYGVPALRSNSNDYLPSAKSLDHARSRVNSLSARTSGAYSAPELRSKPSEEYGLPSNNARSNLRSQFSAQTPSEQYGAPARSNENQGYSARNVKSSARISQSYGVPKAQSYSSQPLTSYGVPAARDADSYSQEYNSISESYGAPSQRDLSDTYGVPESRGLAQEYGVPSSRSSLNTNALVSSYPNAK</sequence>
<keyword evidence="2" id="KW-1185">Reference proteome</keyword>
<proteinExistence type="predicted"/>
<name>A0ACC1CG76_9NEOP</name>
<protein>
    <submittedName>
        <fullName evidence="1">Uncharacterized protein</fullName>
    </submittedName>
</protein>